<feature type="region of interest" description="Disordered" evidence="2">
    <location>
        <begin position="1"/>
        <end position="20"/>
    </location>
</feature>
<evidence type="ECO:0000256" key="2">
    <source>
        <dbReference type="SAM" id="MobiDB-lite"/>
    </source>
</evidence>
<evidence type="ECO:0000313" key="5">
    <source>
        <dbReference type="Proteomes" id="UP000014184"/>
    </source>
</evidence>
<dbReference type="Gene3D" id="6.10.250.3150">
    <property type="match status" value="1"/>
</dbReference>
<evidence type="ECO:0000313" key="4">
    <source>
        <dbReference type="EMBL" id="EOR71936.1"/>
    </source>
</evidence>
<dbReference type="InterPro" id="IPR058593">
    <property type="entry name" value="ARB_07466-like_C"/>
</dbReference>
<evidence type="ECO:0000259" key="3">
    <source>
        <dbReference type="Pfam" id="PF26571"/>
    </source>
</evidence>
<protein>
    <recommendedName>
        <fullName evidence="3">ARB-07466-like C-terminal domain-containing protein</fullName>
    </recommendedName>
</protein>
<gene>
    <name evidence="4" type="ORF">TM51_05037</name>
</gene>
<keyword evidence="1" id="KW-0175">Coiled coil</keyword>
<dbReference type="EMBL" id="AOSG01000023">
    <property type="protein sequence ID" value="EOR71936.1"/>
    <property type="molecule type" value="Genomic_DNA"/>
</dbReference>
<proteinExistence type="predicted"/>
<comment type="caution">
    <text evidence="4">The sequence shown here is derived from an EMBL/GenBank/DDBJ whole genome shotgun (WGS) entry which is preliminary data.</text>
</comment>
<feature type="compositionally biased region" description="Basic and acidic residues" evidence="2">
    <location>
        <begin position="1"/>
        <end position="14"/>
    </location>
</feature>
<dbReference type="AlphaFoldDB" id="A0A9P2TAV8"/>
<name>A0A9P2TAV8_THEFU</name>
<dbReference type="RefSeq" id="WP_011291377.1">
    <property type="nucleotide sequence ID" value="NZ_AOSG01000023.1"/>
</dbReference>
<sequence>MLSKHSRGDGHTDPYADFWAPDPTDGTWRDHLADLAELFAPRVNGPQRLSFAAAVLSLILVTAFLSVHTAPRAEAAPAAPVAPAESLDSLLERADKLSEEYRGELRDMEAVLEEAEAAKERADATRKEVDEAREQVRYLAVATYTSNGLDPALSILLDPNPQEIIDTVSIVDHLSHTNNDKISYLLEAMERDEKAQANAEEKLEEAEADLEELEERRWEVRRLIAKYPVQEMTPPDNLTPRTRQMRDLIIEKFGRNDENGGVGCYRPNGGWVVGEHPKGRACDFMVNAHGQMPTPEQQAHGQAIADWAVEHAEDLGIMYVIWRQEIWDIRRNDGWRRMADRGSITENHYDHVHISMF</sequence>
<dbReference type="Pfam" id="PF26571">
    <property type="entry name" value="VldE"/>
    <property type="match status" value="1"/>
</dbReference>
<organism evidence="4 5">
    <name type="scientific">Thermobifida fusca TM51</name>
    <dbReference type="NCBI Taxonomy" id="1169414"/>
    <lineage>
        <taxon>Bacteria</taxon>
        <taxon>Bacillati</taxon>
        <taxon>Actinomycetota</taxon>
        <taxon>Actinomycetes</taxon>
        <taxon>Streptosporangiales</taxon>
        <taxon>Nocardiopsidaceae</taxon>
        <taxon>Thermobifida</taxon>
    </lineage>
</organism>
<evidence type="ECO:0000256" key="1">
    <source>
        <dbReference type="SAM" id="Coils"/>
    </source>
</evidence>
<feature type="coiled-coil region" evidence="1">
    <location>
        <begin position="87"/>
        <end position="135"/>
    </location>
</feature>
<accession>A0A9P2TAV8</accession>
<reference evidence="4 5" key="1">
    <citation type="journal article" date="2013" name="Genome Announc.">
        <title>Draft Genome Sequence of the Lignocellulose Decomposer Thermobifida fusca Strain TM51.</title>
        <authorList>
            <person name="Toth A."/>
            <person name="Barna T."/>
            <person name="Nagy I."/>
            <person name="Horvath B."/>
            <person name="Nagy I."/>
            <person name="Tancsics A."/>
            <person name="Kriszt B."/>
            <person name="Baka E."/>
            <person name="Fekete C."/>
            <person name="Kukolya J."/>
        </authorList>
    </citation>
    <scope>NUCLEOTIDE SEQUENCE [LARGE SCALE GENOMIC DNA]</scope>
    <source>
        <strain evidence="4 5">TM51</strain>
    </source>
</reference>
<feature type="coiled-coil region" evidence="1">
    <location>
        <begin position="185"/>
        <end position="223"/>
    </location>
</feature>
<feature type="domain" description="ARB-07466-like C-terminal" evidence="3">
    <location>
        <begin position="236"/>
        <end position="349"/>
    </location>
</feature>
<dbReference type="Proteomes" id="UP000014184">
    <property type="component" value="Unassembled WGS sequence"/>
</dbReference>
<keyword evidence="5" id="KW-1185">Reference proteome</keyword>